<comment type="similarity">
    <text evidence="1">Belongs to the UPF0065 (bug) family.</text>
</comment>
<organism evidence="3 4">
    <name type="scientific">Caldovatus sediminis</name>
    <dbReference type="NCBI Taxonomy" id="2041189"/>
    <lineage>
        <taxon>Bacteria</taxon>
        <taxon>Pseudomonadati</taxon>
        <taxon>Pseudomonadota</taxon>
        <taxon>Alphaproteobacteria</taxon>
        <taxon>Acetobacterales</taxon>
        <taxon>Roseomonadaceae</taxon>
        <taxon>Caldovatus</taxon>
    </lineage>
</organism>
<evidence type="ECO:0000313" key="4">
    <source>
        <dbReference type="Proteomes" id="UP000597507"/>
    </source>
</evidence>
<evidence type="ECO:0000313" key="3">
    <source>
        <dbReference type="EMBL" id="GGG27516.1"/>
    </source>
</evidence>
<dbReference type="Proteomes" id="UP000597507">
    <property type="component" value="Unassembled WGS sequence"/>
</dbReference>
<dbReference type="CDD" id="cd07012">
    <property type="entry name" value="PBP2_Bug_TTT"/>
    <property type="match status" value="1"/>
</dbReference>
<dbReference type="PANTHER" id="PTHR42928:SF5">
    <property type="entry name" value="BLR1237 PROTEIN"/>
    <property type="match status" value="1"/>
</dbReference>
<dbReference type="RefSeq" id="WP_188899318.1">
    <property type="nucleotide sequence ID" value="NZ_BMKS01000003.1"/>
</dbReference>
<evidence type="ECO:0000256" key="2">
    <source>
        <dbReference type="SAM" id="SignalP"/>
    </source>
</evidence>
<keyword evidence="4" id="KW-1185">Reference proteome</keyword>
<dbReference type="PANTHER" id="PTHR42928">
    <property type="entry name" value="TRICARBOXYLATE-BINDING PROTEIN"/>
    <property type="match status" value="1"/>
</dbReference>
<dbReference type="Gene3D" id="3.40.190.150">
    <property type="entry name" value="Bordetella uptake gene, domain 1"/>
    <property type="match status" value="1"/>
</dbReference>
<comment type="caution">
    <text evidence="3">The sequence shown here is derived from an EMBL/GenBank/DDBJ whole genome shotgun (WGS) entry which is preliminary data.</text>
</comment>
<gene>
    <name evidence="3" type="ORF">GCM10010964_14320</name>
</gene>
<dbReference type="AlphaFoldDB" id="A0A8J3ED49"/>
<sequence>MMRRLRALLGAALALAASGPAAAQSWPGARPIEVIVPFAPGGGVDAVGRAVAEALGEALGGARVVVVNRDGAAGTIGFAALAAAQPDGHTLGFGPTTPITGARHLMRGLRYEVGSFDYICQIFENQFSIAVSPRSRVRNAEELFAAARSARDPLAYGHAGVGSVPHLAMEHLAAALGLRVSQVTYRGDGQMLPALLRGDIEFGVPAVSSIRGREFRPLAVFADRRHPAFPEVPTVRELGLTGEMVPPGLNGLYGPRGLPAAIRDRLREACRAIMDAPIVRRTMENTGQVPAYLDGPEFARVTAEDDAFKERLIRRLGLTAE</sequence>
<protein>
    <submittedName>
        <fullName evidence="3">Tat pathway signal protein</fullName>
    </submittedName>
</protein>
<dbReference type="InterPro" id="IPR005064">
    <property type="entry name" value="BUG"/>
</dbReference>
<accession>A0A8J3ED49</accession>
<feature type="signal peptide" evidence="2">
    <location>
        <begin position="1"/>
        <end position="23"/>
    </location>
</feature>
<dbReference type="InterPro" id="IPR042100">
    <property type="entry name" value="Bug_dom1"/>
</dbReference>
<dbReference type="Pfam" id="PF03401">
    <property type="entry name" value="TctC"/>
    <property type="match status" value="1"/>
</dbReference>
<feature type="chain" id="PRO_5035214461" evidence="2">
    <location>
        <begin position="24"/>
        <end position="321"/>
    </location>
</feature>
<dbReference type="Gene3D" id="3.40.190.10">
    <property type="entry name" value="Periplasmic binding protein-like II"/>
    <property type="match status" value="1"/>
</dbReference>
<name>A0A8J3ED49_9PROT</name>
<reference evidence="3 4" key="1">
    <citation type="journal article" date="2014" name="Int. J. Syst. Evol. Microbiol.">
        <title>Complete genome sequence of Corynebacterium casei LMG S-19264T (=DSM 44701T), isolated from a smear-ripened cheese.</title>
        <authorList>
            <consortium name="US DOE Joint Genome Institute (JGI-PGF)"/>
            <person name="Walter F."/>
            <person name="Albersmeier A."/>
            <person name="Kalinowski J."/>
            <person name="Ruckert C."/>
        </authorList>
    </citation>
    <scope>NUCLEOTIDE SEQUENCE [LARGE SCALE GENOMIC DNA]</scope>
    <source>
        <strain evidence="3 4">CGMCC 1.16330</strain>
    </source>
</reference>
<keyword evidence="2" id="KW-0732">Signal</keyword>
<dbReference type="EMBL" id="BMKS01000003">
    <property type="protein sequence ID" value="GGG27516.1"/>
    <property type="molecule type" value="Genomic_DNA"/>
</dbReference>
<proteinExistence type="inferred from homology"/>
<evidence type="ECO:0000256" key="1">
    <source>
        <dbReference type="ARBA" id="ARBA00006987"/>
    </source>
</evidence>
<dbReference type="PIRSF" id="PIRSF017082">
    <property type="entry name" value="YflP"/>
    <property type="match status" value="1"/>
</dbReference>